<dbReference type="PANTHER" id="PTHR31069">
    <property type="entry name" value="OLEATE-ACTIVATED TRANSCRIPTION FACTOR 1-RELATED"/>
    <property type="match status" value="1"/>
</dbReference>
<dbReference type="AlphaFoldDB" id="A0A6A5YPT4"/>
<dbReference type="GO" id="GO:0045944">
    <property type="term" value="P:positive regulation of transcription by RNA polymerase II"/>
    <property type="evidence" value="ECO:0007669"/>
    <property type="project" value="TreeGrafter"/>
</dbReference>
<evidence type="ECO:0000313" key="8">
    <source>
        <dbReference type="Proteomes" id="UP000799770"/>
    </source>
</evidence>
<proteinExistence type="predicted"/>
<feature type="region of interest" description="Disordered" evidence="5">
    <location>
        <begin position="534"/>
        <end position="635"/>
    </location>
</feature>
<keyword evidence="2" id="KW-0238">DNA-binding</keyword>
<keyword evidence="8" id="KW-1185">Reference proteome</keyword>
<dbReference type="PROSITE" id="PS50048">
    <property type="entry name" value="ZN2_CY6_FUNGAL_2"/>
    <property type="match status" value="1"/>
</dbReference>
<evidence type="ECO:0000256" key="3">
    <source>
        <dbReference type="ARBA" id="ARBA00023163"/>
    </source>
</evidence>
<feature type="domain" description="Zn(2)-C6 fungal-type" evidence="6">
    <location>
        <begin position="450"/>
        <end position="480"/>
    </location>
</feature>
<evidence type="ECO:0000256" key="2">
    <source>
        <dbReference type="ARBA" id="ARBA00023125"/>
    </source>
</evidence>
<dbReference type="SUPFAM" id="SSF57701">
    <property type="entry name" value="Zn2/Cys6 DNA-binding domain"/>
    <property type="match status" value="1"/>
</dbReference>
<evidence type="ECO:0000256" key="1">
    <source>
        <dbReference type="ARBA" id="ARBA00023015"/>
    </source>
</evidence>
<name>A0A6A5YPT4_9PLEO</name>
<dbReference type="GO" id="GO:0005634">
    <property type="term" value="C:nucleus"/>
    <property type="evidence" value="ECO:0007669"/>
    <property type="project" value="TreeGrafter"/>
</dbReference>
<keyword evidence="4" id="KW-0539">Nucleus</keyword>
<feature type="compositionally biased region" description="Pro residues" evidence="5">
    <location>
        <begin position="103"/>
        <end position="112"/>
    </location>
</feature>
<feature type="compositionally biased region" description="Basic residues" evidence="5">
    <location>
        <begin position="115"/>
        <end position="129"/>
    </location>
</feature>
<feature type="compositionally biased region" description="Low complexity" evidence="5">
    <location>
        <begin position="415"/>
        <end position="428"/>
    </location>
</feature>
<keyword evidence="3" id="KW-0804">Transcription</keyword>
<feature type="region of interest" description="Disordered" evidence="5">
    <location>
        <begin position="1"/>
        <end position="44"/>
    </location>
</feature>
<feature type="compositionally biased region" description="Low complexity" evidence="5">
    <location>
        <begin position="670"/>
        <end position="679"/>
    </location>
</feature>
<dbReference type="InterPro" id="IPR050675">
    <property type="entry name" value="OAF3"/>
</dbReference>
<feature type="region of interest" description="Disordered" evidence="5">
    <location>
        <begin position="670"/>
        <end position="689"/>
    </location>
</feature>
<dbReference type="OrthoDB" id="3251668at2759"/>
<dbReference type="InterPro" id="IPR001138">
    <property type="entry name" value="Zn2Cys6_DnaBD"/>
</dbReference>
<organism evidence="7 8">
    <name type="scientific">Lophiotrema nucula</name>
    <dbReference type="NCBI Taxonomy" id="690887"/>
    <lineage>
        <taxon>Eukaryota</taxon>
        <taxon>Fungi</taxon>
        <taxon>Dikarya</taxon>
        <taxon>Ascomycota</taxon>
        <taxon>Pezizomycotina</taxon>
        <taxon>Dothideomycetes</taxon>
        <taxon>Pleosporomycetidae</taxon>
        <taxon>Pleosporales</taxon>
        <taxon>Lophiotremataceae</taxon>
        <taxon>Lophiotrema</taxon>
    </lineage>
</organism>
<sequence>MDVSPAPVPLDNYQDTQDTQDGIWPNGPVQLARGRQAKDPNAKTVTYSVSSLEDFETSLRAYLNNPPDQPEHTECQLNFWTGASFLVSAPSSTQSSRQQSQHAPPPPLPPQPSHAHAHVQHQQHPHPHPHPQAPPGYQPANGLHPTQYGAPSHVSHTYQSVSDPAIALTLPSHAPSSSGSDRTKDDGPKISLSILEALAPTNDPKEKMRKQRAIAKCCVDAIQKVDGYRYSFHNCWNSREDDSFRFSYYCNDSLLNKDRAANGKGAKLGKRATKPVYDCRGVLSVKFSANKNTLDVFYKHVPIHKTYEERAPPPRKDSKRRRFLEENDPEALIRIANRPKPAKPPEERPPDVVKAKKKKTKQEDEPRKAMNSIESDLRAQSLRSLLELIQVDNAPEPAQEPPPPAPTNAAHEEQPAQQHLQPQVQAHPQPQPQIQPQPQPQQTRPRPRNSCDVCKAKKTKCDGTRPVCQTCSKKNRQCFYSADALVDDRRQSVNNAPQFGQRNEPIRQAQAANSELTELEKMKMELEEAKARIQQLEDEKTRPSVTPSQTPRLQPPPPPRQESKPQSQPHSQSQHLATPQQLQTPQYGHPNAHTTQTPYGLNRNMQYQAALQPSQSSPNQQMHATGSGSMPSRTLSGQAAVIDPTGLPSTQDATIPYSRDFWSNSFYPYQAPQQHQQDQWGNRPPGVFR</sequence>
<reference evidence="7" key="1">
    <citation type="journal article" date="2020" name="Stud. Mycol.">
        <title>101 Dothideomycetes genomes: a test case for predicting lifestyles and emergence of pathogens.</title>
        <authorList>
            <person name="Haridas S."/>
            <person name="Albert R."/>
            <person name="Binder M."/>
            <person name="Bloem J."/>
            <person name="Labutti K."/>
            <person name="Salamov A."/>
            <person name="Andreopoulos B."/>
            <person name="Baker S."/>
            <person name="Barry K."/>
            <person name="Bills G."/>
            <person name="Bluhm B."/>
            <person name="Cannon C."/>
            <person name="Castanera R."/>
            <person name="Culley D."/>
            <person name="Daum C."/>
            <person name="Ezra D."/>
            <person name="Gonzalez J."/>
            <person name="Henrissat B."/>
            <person name="Kuo A."/>
            <person name="Liang C."/>
            <person name="Lipzen A."/>
            <person name="Lutzoni F."/>
            <person name="Magnuson J."/>
            <person name="Mondo S."/>
            <person name="Nolan M."/>
            <person name="Ohm R."/>
            <person name="Pangilinan J."/>
            <person name="Park H.-J."/>
            <person name="Ramirez L."/>
            <person name="Alfaro M."/>
            <person name="Sun H."/>
            <person name="Tritt A."/>
            <person name="Yoshinaga Y."/>
            <person name="Zwiers L.-H."/>
            <person name="Turgeon B."/>
            <person name="Goodwin S."/>
            <person name="Spatafora J."/>
            <person name="Crous P."/>
            <person name="Grigoriev I."/>
        </authorList>
    </citation>
    <scope>NUCLEOTIDE SEQUENCE</scope>
    <source>
        <strain evidence="7">CBS 627.86</strain>
    </source>
</reference>
<feature type="compositionally biased region" description="Pro residues" evidence="5">
    <location>
        <begin position="429"/>
        <end position="439"/>
    </location>
</feature>
<dbReference type="GO" id="GO:0008270">
    <property type="term" value="F:zinc ion binding"/>
    <property type="evidence" value="ECO:0007669"/>
    <property type="project" value="InterPro"/>
</dbReference>
<evidence type="ECO:0000256" key="5">
    <source>
        <dbReference type="SAM" id="MobiDB-lite"/>
    </source>
</evidence>
<feature type="compositionally biased region" description="Low complexity" evidence="5">
    <location>
        <begin position="564"/>
        <end position="575"/>
    </location>
</feature>
<keyword evidence="1" id="KW-0805">Transcription regulation</keyword>
<accession>A0A6A5YPT4</accession>
<dbReference type="EMBL" id="ML977343">
    <property type="protein sequence ID" value="KAF2109249.1"/>
    <property type="molecule type" value="Genomic_DNA"/>
</dbReference>
<dbReference type="Proteomes" id="UP000799770">
    <property type="component" value="Unassembled WGS sequence"/>
</dbReference>
<evidence type="ECO:0000256" key="4">
    <source>
        <dbReference type="ARBA" id="ARBA00023242"/>
    </source>
</evidence>
<evidence type="ECO:0000313" key="7">
    <source>
        <dbReference type="EMBL" id="KAF2109249.1"/>
    </source>
</evidence>
<dbReference type="Gene3D" id="4.10.240.10">
    <property type="entry name" value="Zn(2)-C6 fungal-type DNA-binding domain"/>
    <property type="match status" value="1"/>
</dbReference>
<dbReference type="PANTHER" id="PTHR31069:SF12">
    <property type="entry name" value="TRANSCRIPTION FACTOR DOMAIN-CONTAINING PROTEIN"/>
    <property type="match status" value="1"/>
</dbReference>
<feature type="compositionally biased region" description="Low complexity" evidence="5">
    <location>
        <begin position="89"/>
        <end position="102"/>
    </location>
</feature>
<dbReference type="GO" id="GO:0000978">
    <property type="term" value="F:RNA polymerase II cis-regulatory region sequence-specific DNA binding"/>
    <property type="evidence" value="ECO:0007669"/>
    <property type="project" value="TreeGrafter"/>
</dbReference>
<feature type="compositionally biased region" description="Polar residues" evidence="5">
    <location>
        <begin position="576"/>
        <end position="635"/>
    </location>
</feature>
<feature type="region of interest" description="Disordered" evidence="5">
    <location>
        <begin position="308"/>
        <end position="377"/>
    </location>
</feature>
<feature type="region of interest" description="Disordered" evidence="5">
    <location>
        <begin position="89"/>
        <end position="158"/>
    </location>
</feature>
<dbReference type="InterPro" id="IPR036864">
    <property type="entry name" value="Zn2-C6_fun-type_DNA-bd_sf"/>
</dbReference>
<feature type="region of interest" description="Disordered" evidence="5">
    <location>
        <begin position="169"/>
        <end position="188"/>
    </location>
</feature>
<feature type="region of interest" description="Disordered" evidence="5">
    <location>
        <begin position="394"/>
        <end position="465"/>
    </location>
</feature>
<protein>
    <recommendedName>
        <fullName evidence="6">Zn(2)-C6 fungal-type domain-containing protein</fullName>
    </recommendedName>
</protein>
<dbReference type="Pfam" id="PF00172">
    <property type="entry name" value="Zn_clus"/>
    <property type="match status" value="1"/>
</dbReference>
<dbReference type="CDD" id="cd00067">
    <property type="entry name" value="GAL4"/>
    <property type="match status" value="1"/>
</dbReference>
<dbReference type="PROSITE" id="PS00463">
    <property type="entry name" value="ZN2_CY6_FUNGAL_1"/>
    <property type="match status" value="1"/>
</dbReference>
<feature type="compositionally biased region" description="Basic and acidic residues" evidence="5">
    <location>
        <begin position="343"/>
        <end position="354"/>
    </location>
</feature>
<evidence type="ECO:0000259" key="6">
    <source>
        <dbReference type="PROSITE" id="PS50048"/>
    </source>
</evidence>
<gene>
    <name evidence="7" type="ORF">BDV96DRAFT_243001</name>
</gene>
<dbReference type="SMART" id="SM00066">
    <property type="entry name" value="GAL4"/>
    <property type="match status" value="1"/>
</dbReference>
<dbReference type="GO" id="GO:0000981">
    <property type="term" value="F:DNA-binding transcription factor activity, RNA polymerase II-specific"/>
    <property type="evidence" value="ECO:0007669"/>
    <property type="project" value="InterPro"/>
</dbReference>